<evidence type="ECO:0000256" key="1">
    <source>
        <dbReference type="SAM" id="Coils"/>
    </source>
</evidence>
<comment type="caution">
    <text evidence="3">The sequence shown here is derived from an EMBL/GenBank/DDBJ whole genome shotgun (WGS) entry which is preliminary data.</text>
</comment>
<proteinExistence type="predicted"/>
<feature type="coiled-coil region" evidence="1">
    <location>
        <begin position="355"/>
        <end position="382"/>
    </location>
</feature>
<gene>
    <name evidence="3" type="ORF">H4683_003678</name>
</gene>
<dbReference type="Pfam" id="PF13546">
    <property type="entry name" value="DDE_5"/>
    <property type="match status" value="1"/>
</dbReference>
<dbReference type="Proteomes" id="UP000658225">
    <property type="component" value="Unassembled WGS sequence"/>
</dbReference>
<feature type="domain" description="Transposase IS701-like DDE" evidence="2">
    <location>
        <begin position="73"/>
        <end position="263"/>
    </location>
</feature>
<accession>A0A927ML15</accession>
<protein>
    <recommendedName>
        <fullName evidence="2">Transposase IS701-like DDE domain-containing protein</fullName>
    </recommendedName>
</protein>
<dbReference type="AlphaFoldDB" id="A0A927ML15"/>
<dbReference type="InterPro" id="IPR012337">
    <property type="entry name" value="RNaseH-like_sf"/>
</dbReference>
<dbReference type="SUPFAM" id="SSF53098">
    <property type="entry name" value="Ribonuclease H-like"/>
    <property type="match status" value="1"/>
</dbReference>
<organism evidence="3 4">
    <name type="scientific">Sporosarcina limicola</name>
    <dbReference type="NCBI Taxonomy" id="34101"/>
    <lineage>
        <taxon>Bacteria</taxon>
        <taxon>Bacillati</taxon>
        <taxon>Bacillota</taxon>
        <taxon>Bacilli</taxon>
        <taxon>Bacillales</taxon>
        <taxon>Caryophanaceae</taxon>
        <taxon>Sporosarcina</taxon>
    </lineage>
</organism>
<reference evidence="3" key="1">
    <citation type="submission" date="2020-10" db="EMBL/GenBank/DDBJ databases">
        <title>Genomic Encyclopedia of Type Strains, Phase IV (KMG-IV): sequencing the most valuable type-strain genomes for metagenomic binning, comparative biology and taxonomic classification.</title>
        <authorList>
            <person name="Goeker M."/>
        </authorList>
    </citation>
    <scope>NUCLEOTIDE SEQUENCE</scope>
    <source>
        <strain evidence="3">DSM 13886</strain>
    </source>
</reference>
<keyword evidence="1" id="KW-0175">Coiled coil</keyword>
<sequence length="430" mass="49798">MIDQNRIDNQLPKELHSVFSELEIIKHLRKAGITKTFGFTCSYLFQLVFCLIFQHKNWFSLLDSKKAEPYPAKDAVYRFLNQSTFNWRRFLLTFSASTIQKVSHLTDAKHVKVFIIDDSSFDRNRSKKVELLASCFDHASLKIRFYKGFRMFTLRWSDGHSFMPIDFSLLSSKKSQINGISSDIDKRTSGYKRRVNALQSAPEQIPDMVRRALSNGINAEYVLMDSRFTMPPLVKAVVEQGLDVIGMVKETKQRYLVNGSPVSLKQLYQSAQPVESKKGLLRSIHCVMANGTPVKIVFIRNRNKKSEWLAILSTDCIVFARYIVLSWQNRCNTDQRTLGGLFYEFCDEVNELDWVIALQQLIEFLQDAIKQTNAKMKKQLKVNYNNGLKVCLIISGLICRLTLKNELLKATRFLIEREYFNMPMFSIINK</sequence>
<name>A0A927ML15_9BACL</name>
<dbReference type="InterPro" id="IPR038721">
    <property type="entry name" value="IS701-like_DDE_dom"/>
</dbReference>
<evidence type="ECO:0000313" key="4">
    <source>
        <dbReference type="Proteomes" id="UP000658225"/>
    </source>
</evidence>
<evidence type="ECO:0000313" key="3">
    <source>
        <dbReference type="EMBL" id="MBE1556553.1"/>
    </source>
</evidence>
<dbReference type="EMBL" id="JADBEL010000029">
    <property type="protein sequence ID" value="MBE1556553.1"/>
    <property type="molecule type" value="Genomic_DNA"/>
</dbReference>
<evidence type="ECO:0000259" key="2">
    <source>
        <dbReference type="Pfam" id="PF13546"/>
    </source>
</evidence>
<keyword evidence="4" id="KW-1185">Reference proteome</keyword>